<dbReference type="InterPro" id="IPR017871">
    <property type="entry name" value="ABC_transporter-like_CS"/>
</dbReference>
<feature type="domain" description="ABC transporter" evidence="5">
    <location>
        <begin position="6"/>
        <end position="255"/>
    </location>
</feature>
<gene>
    <name evidence="6" type="ORF">C1I92_09450</name>
</gene>
<dbReference type="SUPFAM" id="SSF52540">
    <property type="entry name" value="P-loop containing nucleoside triphosphate hydrolases"/>
    <property type="match status" value="1"/>
</dbReference>
<dbReference type="PROSITE" id="PS00211">
    <property type="entry name" value="ABC_TRANSPORTER_1"/>
    <property type="match status" value="1"/>
</dbReference>
<accession>A0A2W2B9M5</accession>
<comment type="similarity">
    <text evidence="1">Belongs to the ABC transporter superfamily.</text>
</comment>
<dbReference type="CDD" id="cd03257">
    <property type="entry name" value="ABC_NikE_OppD_transporters"/>
    <property type="match status" value="1"/>
</dbReference>
<keyword evidence="3" id="KW-0547">Nucleotide-binding</keyword>
<dbReference type="InterPro" id="IPR027417">
    <property type="entry name" value="P-loop_NTPase"/>
</dbReference>
<dbReference type="AlphaFoldDB" id="A0A2W2B9M5"/>
<dbReference type="PANTHER" id="PTHR43776:SF7">
    <property type="entry name" value="D,D-DIPEPTIDE TRANSPORT ATP-BINDING PROTEIN DDPF-RELATED"/>
    <property type="match status" value="1"/>
</dbReference>
<protein>
    <submittedName>
        <fullName evidence="6">Peptide ABC transporter ATP-binding protein</fullName>
    </submittedName>
</protein>
<organism evidence="6 7">
    <name type="scientific">Jiangella anatolica</name>
    <dbReference type="NCBI Taxonomy" id="2670374"/>
    <lineage>
        <taxon>Bacteria</taxon>
        <taxon>Bacillati</taxon>
        <taxon>Actinomycetota</taxon>
        <taxon>Actinomycetes</taxon>
        <taxon>Jiangellales</taxon>
        <taxon>Jiangellaceae</taxon>
        <taxon>Jiangella</taxon>
    </lineage>
</organism>
<evidence type="ECO:0000256" key="1">
    <source>
        <dbReference type="ARBA" id="ARBA00005417"/>
    </source>
</evidence>
<dbReference type="InterPro" id="IPR003439">
    <property type="entry name" value="ABC_transporter-like_ATP-bd"/>
</dbReference>
<dbReference type="GO" id="GO:0015833">
    <property type="term" value="P:peptide transport"/>
    <property type="evidence" value="ECO:0007669"/>
    <property type="project" value="InterPro"/>
</dbReference>
<dbReference type="Pfam" id="PF00005">
    <property type="entry name" value="ABC_tran"/>
    <property type="match status" value="1"/>
</dbReference>
<dbReference type="GO" id="GO:0055085">
    <property type="term" value="P:transmembrane transport"/>
    <property type="evidence" value="ECO:0007669"/>
    <property type="project" value="UniProtKB-ARBA"/>
</dbReference>
<evidence type="ECO:0000256" key="4">
    <source>
        <dbReference type="ARBA" id="ARBA00022840"/>
    </source>
</evidence>
<name>A0A2W2B9M5_9ACTN</name>
<dbReference type="Proteomes" id="UP000248764">
    <property type="component" value="Unassembled WGS sequence"/>
</dbReference>
<keyword evidence="4 6" id="KW-0067">ATP-binding</keyword>
<keyword evidence="7" id="KW-1185">Reference proteome</keyword>
<dbReference type="InterPro" id="IPR050319">
    <property type="entry name" value="ABC_transp_ATP-bind"/>
</dbReference>
<evidence type="ECO:0000313" key="7">
    <source>
        <dbReference type="Proteomes" id="UP000248764"/>
    </source>
</evidence>
<dbReference type="EMBL" id="POTW01000017">
    <property type="protein sequence ID" value="PZF84261.1"/>
    <property type="molecule type" value="Genomic_DNA"/>
</dbReference>
<evidence type="ECO:0000313" key="6">
    <source>
        <dbReference type="EMBL" id="PZF84261.1"/>
    </source>
</evidence>
<dbReference type="GO" id="GO:0005524">
    <property type="term" value="F:ATP binding"/>
    <property type="evidence" value="ECO:0007669"/>
    <property type="project" value="UniProtKB-KW"/>
</dbReference>
<dbReference type="InterPro" id="IPR013563">
    <property type="entry name" value="Oligopep_ABC_C"/>
</dbReference>
<dbReference type="PANTHER" id="PTHR43776">
    <property type="entry name" value="TRANSPORT ATP-BINDING PROTEIN"/>
    <property type="match status" value="1"/>
</dbReference>
<dbReference type="PROSITE" id="PS50893">
    <property type="entry name" value="ABC_TRANSPORTER_2"/>
    <property type="match status" value="1"/>
</dbReference>
<dbReference type="SMART" id="SM00382">
    <property type="entry name" value="AAA"/>
    <property type="match status" value="1"/>
</dbReference>
<sequence>MTEPLLSIERVSHEFGARRALLPGRRTHLAVDDVSLSVAAGESLALVGESGSGKTTLGRVVAKLLTPTGGTVRVDGRDVGGLSGRELLAYRRTVQMIFQNTQHAFNPRRKIRDILADPYEIHGLPAPGGRDAALGELLERVGLHASMLDRYPHQFSGGQRQRIGIARALSLGPRLIVADEPVSALDVSVQAQVLNLFARLRRELGLSLLFISHDLRAVYFLCERIAVLYQGRLVEVAPRERLLEHPLHPYSRRLIAAVPGLGERDSAEVSAADAPAAAPDAGESTAAAVAGAEPVTGVGCHYASRCPLHLQLGRPERCLTERPALRAAAGGSAVACHFAGDEPPAPVRSVVSEEVG</sequence>
<dbReference type="RefSeq" id="WP_111254417.1">
    <property type="nucleotide sequence ID" value="NZ_POTW01000017.1"/>
</dbReference>
<evidence type="ECO:0000256" key="3">
    <source>
        <dbReference type="ARBA" id="ARBA00022741"/>
    </source>
</evidence>
<evidence type="ECO:0000259" key="5">
    <source>
        <dbReference type="PROSITE" id="PS50893"/>
    </source>
</evidence>
<evidence type="ECO:0000256" key="2">
    <source>
        <dbReference type="ARBA" id="ARBA00022448"/>
    </source>
</evidence>
<dbReference type="Gene3D" id="3.40.50.300">
    <property type="entry name" value="P-loop containing nucleotide triphosphate hydrolases"/>
    <property type="match status" value="1"/>
</dbReference>
<dbReference type="NCBIfam" id="TIGR01727">
    <property type="entry name" value="oligo_HPY"/>
    <property type="match status" value="1"/>
</dbReference>
<dbReference type="InterPro" id="IPR003593">
    <property type="entry name" value="AAA+_ATPase"/>
</dbReference>
<dbReference type="GO" id="GO:0016887">
    <property type="term" value="F:ATP hydrolysis activity"/>
    <property type="evidence" value="ECO:0007669"/>
    <property type="project" value="InterPro"/>
</dbReference>
<reference evidence="6 7" key="1">
    <citation type="submission" date="2018-01" db="EMBL/GenBank/DDBJ databases">
        <title>Draft genome sequence of Jiangella sp. GTF31.</title>
        <authorList>
            <person name="Sahin N."/>
            <person name="Ay H."/>
            <person name="Saygin H."/>
        </authorList>
    </citation>
    <scope>NUCLEOTIDE SEQUENCE [LARGE SCALE GENOMIC DNA]</scope>
    <source>
        <strain evidence="6 7">GTF31</strain>
    </source>
</reference>
<dbReference type="Pfam" id="PF08352">
    <property type="entry name" value="oligo_HPY"/>
    <property type="match status" value="1"/>
</dbReference>
<keyword evidence="2" id="KW-0813">Transport</keyword>
<comment type="caution">
    <text evidence="6">The sequence shown here is derived from an EMBL/GenBank/DDBJ whole genome shotgun (WGS) entry which is preliminary data.</text>
</comment>
<proteinExistence type="inferred from homology"/>